<evidence type="ECO:0000256" key="2">
    <source>
        <dbReference type="ARBA" id="ARBA00022801"/>
    </source>
</evidence>
<proteinExistence type="inferred from homology"/>
<dbReference type="InterPro" id="IPR029058">
    <property type="entry name" value="AB_hydrolase_fold"/>
</dbReference>
<dbReference type="AlphaFoldDB" id="A0AAV3S807"/>
<dbReference type="PANTHER" id="PTHR48081">
    <property type="entry name" value="AB HYDROLASE SUPERFAMILY PROTEIN C4A8.06C"/>
    <property type="match status" value="1"/>
</dbReference>
<dbReference type="PROSITE" id="PS01173">
    <property type="entry name" value="LIPASE_GDXG_HIS"/>
    <property type="match status" value="1"/>
</dbReference>
<organism evidence="5 6">
    <name type="scientific">Halarchaeum salinum</name>
    <dbReference type="NCBI Taxonomy" id="489912"/>
    <lineage>
        <taxon>Archaea</taxon>
        <taxon>Methanobacteriati</taxon>
        <taxon>Methanobacteriota</taxon>
        <taxon>Stenosarchaea group</taxon>
        <taxon>Halobacteria</taxon>
        <taxon>Halobacteriales</taxon>
        <taxon>Halobacteriaceae</taxon>
    </lineage>
</organism>
<name>A0AAV3S807_9EURY</name>
<accession>A0AAV3S807</accession>
<dbReference type="Gene3D" id="3.40.50.1820">
    <property type="entry name" value="alpha/beta hydrolase"/>
    <property type="match status" value="1"/>
</dbReference>
<evidence type="ECO:0000259" key="4">
    <source>
        <dbReference type="Pfam" id="PF07859"/>
    </source>
</evidence>
<evidence type="ECO:0000256" key="1">
    <source>
        <dbReference type="ARBA" id="ARBA00010515"/>
    </source>
</evidence>
<evidence type="ECO:0000256" key="3">
    <source>
        <dbReference type="SAM" id="MobiDB-lite"/>
    </source>
</evidence>
<dbReference type="Proteomes" id="UP001500837">
    <property type="component" value="Unassembled WGS sequence"/>
</dbReference>
<feature type="domain" description="Alpha/beta hydrolase fold-3" evidence="4">
    <location>
        <begin position="79"/>
        <end position="289"/>
    </location>
</feature>
<dbReference type="InterPro" id="IPR033140">
    <property type="entry name" value="Lipase_GDXG_put_SER_AS"/>
</dbReference>
<protein>
    <submittedName>
        <fullName evidence="5">Alpha/beta hydrolase</fullName>
    </submittedName>
</protein>
<dbReference type="InterPro" id="IPR050300">
    <property type="entry name" value="GDXG_lipolytic_enzyme"/>
</dbReference>
<gene>
    <name evidence="5" type="ORF">GCM10009066_13970</name>
</gene>
<dbReference type="FunFam" id="3.40.50.1820:FF:000089">
    <property type="entry name" value="Alpha/beta hydrolase"/>
    <property type="match status" value="1"/>
</dbReference>
<feature type="compositionally biased region" description="Basic and acidic residues" evidence="3">
    <location>
        <begin position="11"/>
        <end position="29"/>
    </location>
</feature>
<dbReference type="InterPro" id="IPR013094">
    <property type="entry name" value="AB_hydrolase_3"/>
</dbReference>
<keyword evidence="2 5" id="KW-0378">Hydrolase</keyword>
<evidence type="ECO:0000313" key="5">
    <source>
        <dbReference type="EMBL" id="GAA0301012.1"/>
    </source>
</evidence>
<dbReference type="InterPro" id="IPR002168">
    <property type="entry name" value="Lipase_GDXG_HIS_AS"/>
</dbReference>
<dbReference type="SUPFAM" id="SSF53474">
    <property type="entry name" value="alpha/beta-Hydrolases"/>
    <property type="match status" value="1"/>
</dbReference>
<dbReference type="EMBL" id="BAAABL010000042">
    <property type="protein sequence ID" value="GAA0301012.1"/>
    <property type="molecule type" value="Genomic_DNA"/>
</dbReference>
<dbReference type="Pfam" id="PF07859">
    <property type="entry name" value="Abhydrolase_3"/>
    <property type="match status" value="1"/>
</dbReference>
<comment type="similarity">
    <text evidence="1">Belongs to the 'GDXG' lipolytic enzyme family.</text>
</comment>
<reference evidence="5 6" key="1">
    <citation type="journal article" date="2019" name="Int. J. Syst. Evol. Microbiol.">
        <title>The Global Catalogue of Microorganisms (GCM) 10K type strain sequencing project: providing services to taxonomists for standard genome sequencing and annotation.</title>
        <authorList>
            <consortium name="The Broad Institute Genomics Platform"/>
            <consortium name="The Broad Institute Genome Sequencing Center for Infectious Disease"/>
            <person name="Wu L."/>
            <person name="Ma J."/>
        </authorList>
    </citation>
    <scope>NUCLEOTIDE SEQUENCE [LARGE SCALE GENOMIC DNA]</scope>
    <source>
        <strain evidence="5 6">JCM 16330</strain>
    </source>
</reference>
<dbReference type="PANTHER" id="PTHR48081:SF8">
    <property type="entry name" value="ALPHA_BETA HYDROLASE FOLD-3 DOMAIN-CONTAINING PROTEIN-RELATED"/>
    <property type="match status" value="1"/>
</dbReference>
<dbReference type="RefSeq" id="WP_211311383.1">
    <property type="nucleotide sequence ID" value="NZ_BAAABL010000042.1"/>
</dbReference>
<dbReference type="PROSITE" id="PS01174">
    <property type="entry name" value="LIPASE_GDXG_SER"/>
    <property type="match status" value="1"/>
</dbReference>
<keyword evidence="6" id="KW-1185">Reference proteome</keyword>
<evidence type="ECO:0000313" key="6">
    <source>
        <dbReference type="Proteomes" id="UP001500837"/>
    </source>
</evidence>
<dbReference type="GO" id="GO:0016787">
    <property type="term" value="F:hydrolase activity"/>
    <property type="evidence" value="ECO:0007669"/>
    <property type="project" value="UniProtKB-KW"/>
</dbReference>
<comment type="caution">
    <text evidence="5">The sequence shown here is derived from an EMBL/GenBank/DDBJ whole genome shotgun (WGS) entry which is preliminary data.</text>
</comment>
<sequence length="317" mass="33937">MADEPSADVRSVLDHLSDMDRPETHELSPKRAREAARELGADDPVVEVGTVTERVISGPSRGIPIRVYEPASDGPSPAVVFFHGGGFVYGDFDTHDPVCRHLTNDADVAVISVDYRLAPEHPFPAAVEDAYAATEWIAANADALAADVDGERLAVAGDSAGGNLAAVVALAARDRGGPEIRHQALVYPVTDFRASETYPSYEENGEDYYLSAADMAYFRDHYLDSWVHPTNPYCSPLAASSHADLPPATLVTCGFDPLCDEGIAYAESLDAAGTPVTHRHYGDLIHGVVNMVAPPLDVTGGREIIEDIATDLREALD</sequence>
<feature type="region of interest" description="Disordered" evidence="3">
    <location>
        <begin position="1"/>
        <end position="29"/>
    </location>
</feature>